<keyword evidence="1" id="KW-0540">Nuclease</keyword>
<evidence type="ECO:0000313" key="5">
    <source>
        <dbReference type="Proteomes" id="UP001156670"/>
    </source>
</evidence>
<evidence type="ECO:0000256" key="2">
    <source>
        <dbReference type="ARBA" id="ARBA00022801"/>
    </source>
</evidence>
<keyword evidence="3" id="KW-0472">Membrane</keyword>
<accession>A0ABQ5XQM0</accession>
<dbReference type="EMBL" id="BSOB01000028">
    <property type="protein sequence ID" value="GLQ94042.1"/>
    <property type="molecule type" value="Genomic_DNA"/>
</dbReference>
<evidence type="ECO:0000313" key="4">
    <source>
        <dbReference type="EMBL" id="GLQ94042.1"/>
    </source>
</evidence>
<dbReference type="SUPFAM" id="SSF53933">
    <property type="entry name" value="Microbial ribonucleases"/>
    <property type="match status" value="1"/>
</dbReference>
<organism evidence="4 5">
    <name type="scientific">Dyella acidisoli</name>
    <dbReference type="NCBI Taxonomy" id="1867834"/>
    <lineage>
        <taxon>Bacteria</taxon>
        <taxon>Pseudomonadati</taxon>
        <taxon>Pseudomonadota</taxon>
        <taxon>Gammaproteobacteria</taxon>
        <taxon>Lysobacterales</taxon>
        <taxon>Rhodanobacteraceae</taxon>
        <taxon>Dyella</taxon>
    </lineage>
</organism>
<proteinExistence type="predicted"/>
<gene>
    <name evidence="4" type="ORF">GCM10007901_29930</name>
</gene>
<evidence type="ECO:0000256" key="1">
    <source>
        <dbReference type="ARBA" id="ARBA00022722"/>
    </source>
</evidence>
<comment type="caution">
    <text evidence="4">The sequence shown here is derived from an EMBL/GenBank/DDBJ whole genome shotgun (WGS) entry which is preliminary data.</text>
</comment>
<sequence>MHLPNAVAKARSFATHYTARIANKESAVSLSRLIPLILLALLIGAIVFWNRHAPPPPGMVSNGNVTLPATGNYNCPAAHANLPAYMPAEACITLTAILQGGPFPYSQDGVVFGNYEGLLPQQPRGYYHEYTVPTPDASNRGARRIITGGTPPTVFYYTDDHYRSFKSFQVNR</sequence>
<keyword evidence="5" id="KW-1185">Reference proteome</keyword>
<keyword evidence="3" id="KW-1133">Transmembrane helix</keyword>
<dbReference type="Gene3D" id="3.10.450.30">
    <property type="entry name" value="Microbial ribonucleases"/>
    <property type="match status" value="1"/>
</dbReference>
<evidence type="ECO:0000256" key="3">
    <source>
        <dbReference type="SAM" id="Phobius"/>
    </source>
</evidence>
<dbReference type="Pfam" id="PF00545">
    <property type="entry name" value="Ribonuclease"/>
    <property type="match status" value="1"/>
</dbReference>
<dbReference type="Proteomes" id="UP001156670">
    <property type="component" value="Unassembled WGS sequence"/>
</dbReference>
<feature type="transmembrane region" description="Helical" evidence="3">
    <location>
        <begin position="30"/>
        <end position="49"/>
    </location>
</feature>
<dbReference type="InterPro" id="IPR000026">
    <property type="entry name" value="N1-like"/>
</dbReference>
<protein>
    <submittedName>
        <fullName evidence="4">Uncharacterized protein</fullName>
    </submittedName>
</protein>
<dbReference type="InterPro" id="IPR016191">
    <property type="entry name" value="Ribonuclease/ribotoxin"/>
</dbReference>
<keyword evidence="3" id="KW-0812">Transmembrane</keyword>
<name>A0ABQ5XQM0_9GAMM</name>
<keyword evidence="2" id="KW-0378">Hydrolase</keyword>
<reference evidence="5" key="1">
    <citation type="journal article" date="2019" name="Int. J. Syst. Evol. Microbiol.">
        <title>The Global Catalogue of Microorganisms (GCM) 10K type strain sequencing project: providing services to taxonomists for standard genome sequencing and annotation.</title>
        <authorList>
            <consortium name="The Broad Institute Genomics Platform"/>
            <consortium name="The Broad Institute Genome Sequencing Center for Infectious Disease"/>
            <person name="Wu L."/>
            <person name="Ma J."/>
        </authorList>
    </citation>
    <scope>NUCLEOTIDE SEQUENCE [LARGE SCALE GENOMIC DNA]</scope>
    <source>
        <strain evidence="5">NBRC 111980</strain>
    </source>
</reference>